<protein>
    <submittedName>
        <fullName evidence="1">Uncharacterized protein</fullName>
    </submittedName>
</protein>
<organism evidence="1 2">
    <name type="scientific">Vogesella indigofera</name>
    <name type="common">Pseudomonas indigofera</name>
    <dbReference type="NCBI Taxonomy" id="45465"/>
    <lineage>
        <taxon>Bacteria</taxon>
        <taxon>Pseudomonadati</taxon>
        <taxon>Pseudomonadota</taxon>
        <taxon>Betaproteobacteria</taxon>
        <taxon>Neisseriales</taxon>
        <taxon>Chromobacteriaceae</taxon>
        <taxon>Vogesella</taxon>
    </lineage>
</organism>
<comment type="caution">
    <text evidence="1">The sequence shown here is derived from an EMBL/GenBank/DDBJ whole genome shotgun (WGS) entry which is preliminary data.</text>
</comment>
<dbReference type="RefSeq" id="WP_272803631.1">
    <property type="nucleotide sequence ID" value="NZ_JAQQKY010000008.1"/>
</dbReference>
<accession>A0ABT5I6C3</accession>
<name>A0ABT5I6C3_VOGIN</name>
<evidence type="ECO:0000313" key="2">
    <source>
        <dbReference type="Proteomes" id="UP001221566"/>
    </source>
</evidence>
<dbReference type="EMBL" id="JAQQKY010000008">
    <property type="protein sequence ID" value="MDC7691729.1"/>
    <property type="molecule type" value="Genomic_DNA"/>
</dbReference>
<sequence length="69" mass="7484">MNASAHNAATLGMDFIESYAVPLASAIERLVLNSDPDAANLCKMLQLQAAEYLNQLDCMREDAEVEVSP</sequence>
<proteinExistence type="predicted"/>
<gene>
    <name evidence="1" type="ORF">PQU93_13195</name>
</gene>
<keyword evidence="2" id="KW-1185">Reference proteome</keyword>
<dbReference type="Proteomes" id="UP001221566">
    <property type="component" value="Unassembled WGS sequence"/>
</dbReference>
<evidence type="ECO:0000313" key="1">
    <source>
        <dbReference type="EMBL" id="MDC7691729.1"/>
    </source>
</evidence>
<reference evidence="1 2" key="1">
    <citation type="submission" date="2023-01" db="EMBL/GenBank/DDBJ databases">
        <title>Novel species of the genus Vogesella isolated from rivers.</title>
        <authorList>
            <person name="Lu H."/>
        </authorList>
    </citation>
    <scope>NUCLEOTIDE SEQUENCE [LARGE SCALE GENOMIC DNA]</scope>
    <source>
        <strain evidence="1 2">SH7W</strain>
    </source>
</reference>